<name>A0ABN1YD09_9ACTN</name>
<feature type="region of interest" description="Disordered" evidence="1">
    <location>
        <begin position="541"/>
        <end position="571"/>
    </location>
</feature>
<feature type="transmembrane region" description="Helical" evidence="2">
    <location>
        <begin position="183"/>
        <end position="204"/>
    </location>
</feature>
<organism evidence="3 4">
    <name type="scientific">Kitasatospora putterlickiae</name>
    <dbReference type="NCBI Taxonomy" id="221725"/>
    <lineage>
        <taxon>Bacteria</taxon>
        <taxon>Bacillati</taxon>
        <taxon>Actinomycetota</taxon>
        <taxon>Actinomycetes</taxon>
        <taxon>Kitasatosporales</taxon>
        <taxon>Streptomycetaceae</taxon>
        <taxon>Kitasatospora</taxon>
    </lineage>
</organism>
<evidence type="ECO:0000256" key="2">
    <source>
        <dbReference type="SAM" id="Phobius"/>
    </source>
</evidence>
<feature type="transmembrane region" description="Helical" evidence="2">
    <location>
        <begin position="477"/>
        <end position="497"/>
    </location>
</feature>
<evidence type="ECO:0000256" key="1">
    <source>
        <dbReference type="SAM" id="MobiDB-lite"/>
    </source>
</evidence>
<keyword evidence="2" id="KW-0812">Transmembrane</keyword>
<proteinExistence type="predicted"/>
<gene>
    <name evidence="3" type="ORF">GCM10009639_41600</name>
</gene>
<feature type="transmembrane region" description="Helical" evidence="2">
    <location>
        <begin position="224"/>
        <end position="243"/>
    </location>
</feature>
<feature type="transmembrane region" description="Helical" evidence="2">
    <location>
        <begin position="376"/>
        <end position="394"/>
    </location>
</feature>
<feature type="transmembrane region" description="Helical" evidence="2">
    <location>
        <begin position="278"/>
        <end position="295"/>
    </location>
</feature>
<feature type="region of interest" description="Disordered" evidence="1">
    <location>
        <begin position="1"/>
        <end position="23"/>
    </location>
</feature>
<keyword evidence="2" id="KW-0472">Membrane</keyword>
<keyword evidence="4" id="KW-1185">Reference proteome</keyword>
<feature type="transmembrane region" description="Helical" evidence="2">
    <location>
        <begin position="439"/>
        <end position="456"/>
    </location>
</feature>
<dbReference type="Proteomes" id="UP001499863">
    <property type="component" value="Unassembled WGS sequence"/>
</dbReference>
<comment type="caution">
    <text evidence="3">The sequence shown here is derived from an EMBL/GenBank/DDBJ whole genome shotgun (WGS) entry which is preliminary data.</text>
</comment>
<keyword evidence="2" id="KW-1133">Transmembrane helix</keyword>
<feature type="transmembrane region" description="Helical" evidence="2">
    <location>
        <begin position="32"/>
        <end position="58"/>
    </location>
</feature>
<feature type="transmembrane region" description="Helical" evidence="2">
    <location>
        <begin position="70"/>
        <end position="92"/>
    </location>
</feature>
<feature type="transmembrane region" description="Helical" evidence="2">
    <location>
        <begin position="98"/>
        <end position="123"/>
    </location>
</feature>
<feature type="transmembrane region" description="Helical" evidence="2">
    <location>
        <begin position="401"/>
        <end position="419"/>
    </location>
</feature>
<feature type="transmembrane region" description="Helical" evidence="2">
    <location>
        <begin position="255"/>
        <end position="272"/>
    </location>
</feature>
<sequence length="571" mass="59778">MTSPPTAAPAVTRQPPAVRGRHSSPALAERPALSLVAEGVTAVCAALLMLVLAVTVTLDPMSRIGQVSGLAALQLRLLLLLGLVVGLCAFWMRRRPLAPVRFAAAAVSGLASGVTAAGVSLGLRDTTWPLNAQDGDSGALQAWAGALMDGQSLDGGYPPVYPHLIAWTAEYVTDGQVGHALKLVGLVFVALLGPVAYLAWRLLLPPLWALGVGVTAALPMMQPYKPYTNIVLVAFVPVLAKLLQMVQRAPELTRRRATTTGAVLGLAIGLMFIVYSGWFVWSAAGAVVLTAVLLFRLQRASGTRALVTAACTLGAAGAAFLVVAGLSLFKLLSSAGSTVDRYCYFDTYTEPAYFAMWRDDLPGSDALSTWPLPGELGGVGVFSLLLLGGLGIALTLGINRAAVLVPAACAASALLMRYWYASHMERDQAVMLYPRTSAQLLYCLLVLTGLACYLVVRRRAEAVPAFVVAVPLIRRPGPRAVAVGTLCALGLLFGMAGSATADKYMPKQEGGGTGGLAWSAQVTADHEGHCSRYAPNGVCNPPGERPKVSPPGPDEGVLSCPAGSPYPFRRQ</sequence>
<dbReference type="RefSeq" id="WP_344338036.1">
    <property type="nucleotide sequence ID" value="NZ_BAAAKJ010000225.1"/>
</dbReference>
<protein>
    <recommendedName>
        <fullName evidence="5">Galactan 5-O-arabinofuranosyltransferase</fullName>
    </recommendedName>
</protein>
<evidence type="ECO:0000313" key="4">
    <source>
        <dbReference type="Proteomes" id="UP001499863"/>
    </source>
</evidence>
<reference evidence="3 4" key="1">
    <citation type="journal article" date="2019" name="Int. J. Syst. Evol. Microbiol.">
        <title>The Global Catalogue of Microorganisms (GCM) 10K type strain sequencing project: providing services to taxonomists for standard genome sequencing and annotation.</title>
        <authorList>
            <consortium name="The Broad Institute Genomics Platform"/>
            <consortium name="The Broad Institute Genome Sequencing Center for Infectious Disease"/>
            <person name="Wu L."/>
            <person name="Ma J."/>
        </authorList>
    </citation>
    <scope>NUCLEOTIDE SEQUENCE [LARGE SCALE GENOMIC DNA]</scope>
    <source>
        <strain evidence="3 4">JCM 12393</strain>
    </source>
</reference>
<accession>A0ABN1YD09</accession>
<feature type="transmembrane region" description="Helical" evidence="2">
    <location>
        <begin position="307"/>
        <end position="329"/>
    </location>
</feature>
<evidence type="ECO:0008006" key="5">
    <source>
        <dbReference type="Google" id="ProtNLM"/>
    </source>
</evidence>
<evidence type="ECO:0000313" key="3">
    <source>
        <dbReference type="EMBL" id="GAA1400495.1"/>
    </source>
</evidence>
<dbReference type="EMBL" id="BAAAKJ010000225">
    <property type="protein sequence ID" value="GAA1400495.1"/>
    <property type="molecule type" value="Genomic_DNA"/>
</dbReference>